<dbReference type="Proteomes" id="UP000294933">
    <property type="component" value="Unassembled WGS sequence"/>
</dbReference>
<feature type="compositionally biased region" description="Polar residues" evidence="1">
    <location>
        <begin position="380"/>
        <end position="397"/>
    </location>
</feature>
<dbReference type="EMBL" id="ML170173">
    <property type="protein sequence ID" value="TDL22706.1"/>
    <property type="molecule type" value="Genomic_DNA"/>
</dbReference>
<proteinExistence type="predicted"/>
<organism evidence="3 4">
    <name type="scientific">Rickenella mellea</name>
    <dbReference type="NCBI Taxonomy" id="50990"/>
    <lineage>
        <taxon>Eukaryota</taxon>
        <taxon>Fungi</taxon>
        <taxon>Dikarya</taxon>
        <taxon>Basidiomycota</taxon>
        <taxon>Agaricomycotina</taxon>
        <taxon>Agaricomycetes</taxon>
        <taxon>Hymenochaetales</taxon>
        <taxon>Rickenellaceae</taxon>
        <taxon>Rickenella</taxon>
    </lineage>
</organism>
<keyword evidence="2" id="KW-0472">Membrane</keyword>
<reference evidence="3 4" key="1">
    <citation type="submission" date="2018-06" db="EMBL/GenBank/DDBJ databases">
        <title>A transcriptomic atlas of mushroom development highlights an independent origin of complex multicellularity.</title>
        <authorList>
            <consortium name="DOE Joint Genome Institute"/>
            <person name="Krizsan K."/>
            <person name="Almasi E."/>
            <person name="Merenyi Z."/>
            <person name="Sahu N."/>
            <person name="Viragh M."/>
            <person name="Koszo T."/>
            <person name="Mondo S."/>
            <person name="Kiss B."/>
            <person name="Balint B."/>
            <person name="Kues U."/>
            <person name="Barry K."/>
            <person name="Hegedus J.C."/>
            <person name="Henrissat B."/>
            <person name="Johnson J."/>
            <person name="Lipzen A."/>
            <person name="Ohm R."/>
            <person name="Nagy I."/>
            <person name="Pangilinan J."/>
            <person name="Yan J."/>
            <person name="Xiong Y."/>
            <person name="Grigoriev I.V."/>
            <person name="Hibbett D.S."/>
            <person name="Nagy L.G."/>
        </authorList>
    </citation>
    <scope>NUCLEOTIDE SEQUENCE [LARGE SCALE GENOMIC DNA]</scope>
    <source>
        <strain evidence="3 4">SZMC22713</strain>
    </source>
</reference>
<evidence type="ECO:0000256" key="1">
    <source>
        <dbReference type="SAM" id="MobiDB-lite"/>
    </source>
</evidence>
<feature type="compositionally biased region" description="Low complexity" evidence="1">
    <location>
        <begin position="147"/>
        <end position="189"/>
    </location>
</feature>
<dbReference type="STRING" id="50990.A0A4Y7Q5W9"/>
<feature type="compositionally biased region" description="Low complexity" evidence="1">
    <location>
        <begin position="200"/>
        <end position="235"/>
    </location>
</feature>
<gene>
    <name evidence="3" type="ORF">BD410DRAFT_193823</name>
</gene>
<feature type="region of interest" description="Disordered" evidence="1">
    <location>
        <begin position="301"/>
        <end position="323"/>
    </location>
</feature>
<evidence type="ECO:0000256" key="2">
    <source>
        <dbReference type="SAM" id="Phobius"/>
    </source>
</evidence>
<sequence length="438" mass="45948">MVAQSLDDIVEHNPLKTAHQIFDDTSPLLIYEGRWDIGGQAGDYDGTSHNGNGPGAAVTFGPFRGSFIRVFGTIGPDQPTVYFQLDHTAPSKQRRNSSDAPLFRKLLYTSNCLDATIDHVLTMRTLDHGTFSLDFVAVGSASSDGLSGTQSQSPPTTSSPQSQTPVLPSSTTNSATTATNTSSPTTSSSQLSSLVPPDGSTSLTSLTTRSFTTPILPTTSASSTSTSVPSASNLSKSSTAQIVGAVVGAIAFVALVALALFLFLRHRHRTGADPPGDPSETTRRPSRLSFIPVIFASRRNESPLLPSNRGRSSTPDTPPAAMEAVRSPNAVDGRFVISPPDTPAISSAVRSRSPVVDLTISPTLGKSSFTARVTNDRRSPSQLSSGSMEGSQADTATSFGSGRSQSGSSPLAFVSLPSHEVTYSRRSSIGSGEHRRAY</sequence>
<protein>
    <submittedName>
        <fullName evidence="3">Uncharacterized protein</fullName>
    </submittedName>
</protein>
<evidence type="ECO:0000313" key="4">
    <source>
        <dbReference type="Proteomes" id="UP000294933"/>
    </source>
</evidence>
<feature type="transmembrane region" description="Helical" evidence="2">
    <location>
        <begin position="242"/>
        <end position="264"/>
    </location>
</feature>
<name>A0A4Y7Q5W9_9AGAM</name>
<dbReference type="Gene3D" id="2.60.120.260">
    <property type="entry name" value="Galactose-binding domain-like"/>
    <property type="match status" value="1"/>
</dbReference>
<feature type="region of interest" description="Disordered" evidence="1">
    <location>
        <begin position="369"/>
        <end position="438"/>
    </location>
</feature>
<evidence type="ECO:0000313" key="3">
    <source>
        <dbReference type="EMBL" id="TDL22706.1"/>
    </source>
</evidence>
<accession>A0A4Y7Q5W9</accession>
<feature type="compositionally biased region" description="Low complexity" evidence="1">
    <location>
        <begin position="398"/>
        <end position="409"/>
    </location>
</feature>
<feature type="region of interest" description="Disordered" evidence="1">
    <location>
        <begin position="142"/>
        <end position="235"/>
    </location>
</feature>
<dbReference type="OrthoDB" id="3265734at2759"/>
<keyword evidence="4" id="KW-1185">Reference proteome</keyword>
<dbReference type="VEuPathDB" id="FungiDB:BD410DRAFT_193823"/>
<keyword evidence="2" id="KW-1133">Transmembrane helix</keyword>
<dbReference type="AlphaFoldDB" id="A0A4Y7Q5W9"/>
<keyword evidence="2" id="KW-0812">Transmembrane</keyword>